<name>A0A397IPD7_9GLOM</name>
<dbReference type="Gene3D" id="1.10.510.10">
    <property type="entry name" value="Transferase(Phosphotransferase) domain 1"/>
    <property type="match status" value="1"/>
</dbReference>
<evidence type="ECO:0000313" key="3">
    <source>
        <dbReference type="EMBL" id="RHZ74560.1"/>
    </source>
</evidence>
<dbReference type="Proteomes" id="UP000266861">
    <property type="component" value="Unassembled WGS sequence"/>
</dbReference>
<dbReference type="InterPro" id="IPR000719">
    <property type="entry name" value="Prot_kinase_dom"/>
</dbReference>
<comment type="caution">
    <text evidence="3">The sequence shown here is derived from an EMBL/GenBank/DDBJ whole genome shotgun (WGS) entry which is preliminary data.</text>
</comment>
<feature type="region of interest" description="Disordered" evidence="1">
    <location>
        <begin position="428"/>
        <end position="449"/>
    </location>
</feature>
<evidence type="ECO:0000313" key="4">
    <source>
        <dbReference type="Proteomes" id="UP000266861"/>
    </source>
</evidence>
<proteinExistence type="predicted"/>
<dbReference type="InterPro" id="IPR051681">
    <property type="entry name" value="Ser/Thr_Kinases-Pseudokinases"/>
</dbReference>
<dbReference type="Pfam" id="PF07714">
    <property type="entry name" value="PK_Tyr_Ser-Thr"/>
    <property type="match status" value="1"/>
</dbReference>
<sequence length="449" mass="52884">MFYYNRCLECYQEYTNIDYKWCKPCNSKHFQNDFNNWTSGNDKIDKFIQDAQLNANSNCEIIKWIPYDKFKDVKQIGKGGFGTIHYARWIDRQVDKWDIFNRQCKRWGEYKVALKKFYNFVNFKDVLNEMEIHLKSQNTIGSIRFYGITQDPETHSYVMALEYAADGNLREYLKINFNNINWKQKLYILQDLSYNLMNIHKLDIVHQDFHPGNILSSDFKGYYIYVSDFGLSKLIGENPNNPEKKNIFGVLPYIAPEVLSGEEEYKKAADIYSFGIIAYEIVTGFPPYSDIPHGKDLAMKICNGLRPKITSYTPKLITRTIMRCWDARITHRPTFEELWNELKKYYEDYSDYLEQGKNKDSEIGIQIKKAEEFLANQESTNTTTTPLNYQTHPQAIYTSRLLNFSNLPKPKNEENFKRELEELTKSFYKINSSDDDDDDDNDGDVSSNL</sequence>
<dbReference type="STRING" id="1348612.A0A397IPD7"/>
<dbReference type="SUPFAM" id="SSF56112">
    <property type="entry name" value="Protein kinase-like (PK-like)"/>
    <property type="match status" value="1"/>
</dbReference>
<dbReference type="GO" id="GO:0005524">
    <property type="term" value="F:ATP binding"/>
    <property type="evidence" value="ECO:0007669"/>
    <property type="project" value="InterPro"/>
</dbReference>
<dbReference type="EMBL" id="PQFF01000206">
    <property type="protein sequence ID" value="RHZ74560.1"/>
    <property type="molecule type" value="Genomic_DNA"/>
</dbReference>
<keyword evidence="4" id="KW-1185">Reference proteome</keyword>
<dbReference type="OrthoDB" id="626167at2759"/>
<dbReference type="InterPro" id="IPR011009">
    <property type="entry name" value="Kinase-like_dom_sf"/>
</dbReference>
<gene>
    <name evidence="3" type="ORF">Glove_221g88</name>
</gene>
<evidence type="ECO:0000259" key="2">
    <source>
        <dbReference type="PROSITE" id="PS50011"/>
    </source>
</evidence>
<feature type="compositionally biased region" description="Acidic residues" evidence="1">
    <location>
        <begin position="433"/>
        <end position="443"/>
    </location>
</feature>
<accession>A0A397IPD7</accession>
<dbReference type="GO" id="GO:0004674">
    <property type="term" value="F:protein serine/threonine kinase activity"/>
    <property type="evidence" value="ECO:0007669"/>
    <property type="project" value="TreeGrafter"/>
</dbReference>
<dbReference type="PROSITE" id="PS50011">
    <property type="entry name" value="PROTEIN_KINASE_DOM"/>
    <property type="match status" value="1"/>
</dbReference>
<organism evidence="3 4">
    <name type="scientific">Diversispora epigaea</name>
    <dbReference type="NCBI Taxonomy" id="1348612"/>
    <lineage>
        <taxon>Eukaryota</taxon>
        <taxon>Fungi</taxon>
        <taxon>Fungi incertae sedis</taxon>
        <taxon>Mucoromycota</taxon>
        <taxon>Glomeromycotina</taxon>
        <taxon>Glomeromycetes</taxon>
        <taxon>Diversisporales</taxon>
        <taxon>Diversisporaceae</taxon>
        <taxon>Diversispora</taxon>
    </lineage>
</organism>
<dbReference type="InterPro" id="IPR001245">
    <property type="entry name" value="Ser-Thr/Tyr_kinase_cat_dom"/>
</dbReference>
<dbReference type="PRINTS" id="PR00109">
    <property type="entry name" value="TYRKINASE"/>
</dbReference>
<feature type="domain" description="Protein kinase" evidence="2">
    <location>
        <begin position="70"/>
        <end position="346"/>
    </location>
</feature>
<dbReference type="PANTHER" id="PTHR44329">
    <property type="entry name" value="SERINE/THREONINE-PROTEIN KINASE TNNI3K-RELATED"/>
    <property type="match status" value="1"/>
</dbReference>
<reference evidence="3 4" key="1">
    <citation type="submission" date="2018-08" db="EMBL/GenBank/DDBJ databases">
        <title>Genome and evolution of the arbuscular mycorrhizal fungus Diversispora epigaea (formerly Glomus versiforme) and its bacterial endosymbionts.</title>
        <authorList>
            <person name="Sun X."/>
            <person name="Fei Z."/>
            <person name="Harrison M."/>
        </authorList>
    </citation>
    <scope>NUCLEOTIDE SEQUENCE [LARGE SCALE GENOMIC DNA]</scope>
    <source>
        <strain evidence="3 4">IT104</strain>
    </source>
</reference>
<protein>
    <recommendedName>
        <fullName evidence="2">Protein kinase domain-containing protein</fullName>
    </recommendedName>
</protein>
<dbReference type="AlphaFoldDB" id="A0A397IPD7"/>
<evidence type="ECO:0000256" key="1">
    <source>
        <dbReference type="SAM" id="MobiDB-lite"/>
    </source>
</evidence>